<evidence type="ECO:0000259" key="12">
    <source>
        <dbReference type="PROSITE" id="PS50928"/>
    </source>
</evidence>
<feature type="transmembrane region" description="Helical" evidence="11">
    <location>
        <begin position="93"/>
        <end position="116"/>
    </location>
</feature>
<evidence type="ECO:0000313" key="13">
    <source>
        <dbReference type="EMBL" id="QEX17476.1"/>
    </source>
</evidence>
<dbReference type="RefSeq" id="WP_151177733.1">
    <property type="nucleotide sequence ID" value="NZ_CP042906.1"/>
</dbReference>
<dbReference type="InterPro" id="IPR035906">
    <property type="entry name" value="MetI-like_sf"/>
</dbReference>
<sequence>MTFVRHHAIPLPLIGGLASFAFIALLIGGAFVALLTAAADIDLGAVVGDGYIRHVIGFTVWQASLSTLLSVGLGIPVARALARRPNFPGREWLRFLFAMPFLTPVIVAIFGLVAIYGVTGWLNQGLALLDLPQKFYLYGLAGILIAHVFFNMPMVVTLLLPRFEAVPADNWRLASQLGMNSWAIFRVIELPLLRQTLPTIALLVFLLCFVSFVVVLALGGGPAATTLEVAIYQALRFDFDLGRGVSLALLQLAIGAALFGLTRIFERHMPMMPKLRSTVGRPDAAGFVGRVLDPILIAIAALFVALPLLTVVIEGALGSIGEVMSNERLQQGTLRSLGIAALASLLCACLALGISMAARQRGGRTLRWSGAFQAASVGGLVVSPLALGTGLFLLFRPIVDQAWVSYTLVIAMNAIMALPFGLRTLSQAIADAAREDDRLCAALGLAGWNRLRLIDWPKLRKPLGLCLALSFSLALGDLAAIALFGRDGMETLPLLLYQQMGAYHMPDAKVTAALLLLLNFLSYAAIARMVGGHVRR</sequence>
<keyword evidence="7 11" id="KW-0812">Transmembrane</keyword>
<comment type="similarity">
    <text evidence="11">Belongs to the binding-protein-dependent transport system permease family.</text>
</comment>
<comment type="subunit">
    <text evidence="2">The complex is composed of two ATP-binding proteins (ThiQ), two transmembrane proteins (ThiP) and a solute-binding protein (ThiB).</text>
</comment>
<dbReference type="EMBL" id="CP042906">
    <property type="protein sequence ID" value="QEX17476.1"/>
    <property type="molecule type" value="Genomic_DNA"/>
</dbReference>
<dbReference type="Pfam" id="PF00528">
    <property type="entry name" value="BPD_transp_1"/>
    <property type="match status" value="1"/>
</dbReference>
<evidence type="ECO:0000256" key="7">
    <source>
        <dbReference type="ARBA" id="ARBA00022692"/>
    </source>
</evidence>
<feature type="transmembrane region" description="Helical" evidence="11">
    <location>
        <begin position="59"/>
        <end position="81"/>
    </location>
</feature>
<dbReference type="PROSITE" id="PS50928">
    <property type="entry name" value="ABC_TM1"/>
    <property type="match status" value="2"/>
</dbReference>
<evidence type="ECO:0000256" key="2">
    <source>
        <dbReference type="ARBA" id="ARBA00011650"/>
    </source>
</evidence>
<evidence type="ECO:0000313" key="14">
    <source>
        <dbReference type="Proteomes" id="UP000326202"/>
    </source>
</evidence>
<evidence type="ECO:0000256" key="3">
    <source>
        <dbReference type="ARBA" id="ARBA00016947"/>
    </source>
</evidence>
<organism evidence="13 14">
    <name type="scientific">Hypericibacter terrae</name>
    <dbReference type="NCBI Taxonomy" id="2602015"/>
    <lineage>
        <taxon>Bacteria</taxon>
        <taxon>Pseudomonadati</taxon>
        <taxon>Pseudomonadota</taxon>
        <taxon>Alphaproteobacteria</taxon>
        <taxon>Rhodospirillales</taxon>
        <taxon>Dongiaceae</taxon>
        <taxon>Hypericibacter</taxon>
    </lineage>
</organism>
<keyword evidence="4 11" id="KW-0813">Transport</keyword>
<feature type="transmembrane region" description="Helical" evidence="11">
    <location>
        <begin position="200"/>
        <end position="224"/>
    </location>
</feature>
<dbReference type="Proteomes" id="UP000326202">
    <property type="component" value="Chromosome"/>
</dbReference>
<keyword evidence="14" id="KW-1185">Reference proteome</keyword>
<feature type="transmembrane region" description="Helical" evidence="11">
    <location>
        <begin position="370"/>
        <end position="395"/>
    </location>
</feature>
<dbReference type="Gene3D" id="1.10.3720.10">
    <property type="entry name" value="MetI-like"/>
    <property type="match status" value="2"/>
</dbReference>
<feature type="transmembrane region" description="Helical" evidence="11">
    <location>
        <begin position="401"/>
        <end position="422"/>
    </location>
</feature>
<gene>
    <name evidence="13" type="primary">thiP</name>
    <name evidence="13" type="ORF">FRZ44_27760</name>
</gene>
<keyword evidence="9 11" id="KW-1133">Transmembrane helix</keyword>
<dbReference type="GO" id="GO:0015888">
    <property type="term" value="P:thiamine transport"/>
    <property type="evidence" value="ECO:0007669"/>
    <property type="project" value="InterPro"/>
</dbReference>
<feature type="transmembrane region" description="Helical" evidence="11">
    <location>
        <begin position="462"/>
        <end position="485"/>
    </location>
</feature>
<feature type="transmembrane region" description="Helical" evidence="11">
    <location>
        <begin position="244"/>
        <end position="265"/>
    </location>
</feature>
<evidence type="ECO:0000256" key="4">
    <source>
        <dbReference type="ARBA" id="ARBA00022448"/>
    </source>
</evidence>
<proteinExistence type="inferred from homology"/>
<dbReference type="OrthoDB" id="7066776at2"/>
<dbReference type="InterPro" id="IPR000515">
    <property type="entry name" value="MetI-like"/>
</dbReference>
<keyword evidence="5" id="KW-1003">Cell membrane</keyword>
<comment type="subcellular location">
    <subcellularLocation>
        <location evidence="1">Cell inner membrane</location>
        <topology evidence="1">Multi-pass membrane protein</topology>
    </subcellularLocation>
    <subcellularLocation>
        <location evidence="11">Cell membrane</location>
        <topology evidence="11">Multi-pass membrane protein</topology>
    </subcellularLocation>
</comment>
<evidence type="ECO:0000256" key="8">
    <source>
        <dbReference type="ARBA" id="ARBA00022737"/>
    </source>
</evidence>
<feature type="transmembrane region" description="Helical" evidence="11">
    <location>
        <begin position="12"/>
        <end position="39"/>
    </location>
</feature>
<feature type="domain" description="ABC transmembrane type-1" evidence="12">
    <location>
        <begin position="333"/>
        <end position="527"/>
    </location>
</feature>
<accession>A0A5J6MRI0</accession>
<feature type="transmembrane region" description="Helical" evidence="11">
    <location>
        <begin position="295"/>
        <end position="317"/>
    </location>
</feature>
<dbReference type="PANTHER" id="PTHR30183">
    <property type="entry name" value="MOLYBDENUM TRANSPORT SYSTEM PERMEASE PROTEIN MODB"/>
    <property type="match status" value="1"/>
</dbReference>
<dbReference type="KEGG" id="htq:FRZ44_27760"/>
<evidence type="ECO:0000256" key="10">
    <source>
        <dbReference type="ARBA" id="ARBA00023136"/>
    </source>
</evidence>
<dbReference type="AlphaFoldDB" id="A0A5J6MRI0"/>
<keyword evidence="8" id="KW-0677">Repeat</keyword>
<dbReference type="CDD" id="cd06261">
    <property type="entry name" value="TM_PBP2"/>
    <property type="match status" value="2"/>
</dbReference>
<dbReference type="GO" id="GO:0022857">
    <property type="term" value="F:transmembrane transporter activity"/>
    <property type="evidence" value="ECO:0007669"/>
    <property type="project" value="InterPro"/>
</dbReference>
<reference evidence="13 14" key="1">
    <citation type="submission" date="2019-08" db="EMBL/GenBank/DDBJ databases">
        <title>Hyperibacter terrae gen. nov., sp. nov. and Hyperibacter viscosus sp. nov., two new members in the family Rhodospirillaceae isolated from the rhizosphere of Hypericum perforatum.</title>
        <authorList>
            <person name="Noviana Z."/>
        </authorList>
    </citation>
    <scope>NUCLEOTIDE SEQUENCE [LARGE SCALE GENOMIC DNA]</scope>
    <source>
        <strain evidence="13 14">R5913</strain>
    </source>
</reference>
<feature type="transmembrane region" description="Helical" evidence="11">
    <location>
        <begin position="337"/>
        <end position="358"/>
    </location>
</feature>
<feature type="transmembrane region" description="Helical" evidence="11">
    <location>
        <begin position="510"/>
        <end position="530"/>
    </location>
</feature>
<evidence type="ECO:0000256" key="1">
    <source>
        <dbReference type="ARBA" id="ARBA00004429"/>
    </source>
</evidence>
<keyword evidence="6" id="KW-0997">Cell inner membrane</keyword>
<dbReference type="GO" id="GO:0005886">
    <property type="term" value="C:plasma membrane"/>
    <property type="evidence" value="ECO:0007669"/>
    <property type="project" value="UniProtKB-SubCell"/>
</dbReference>
<dbReference type="SUPFAM" id="SSF161098">
    <property type="entry name" value="MetI-like"/>
    <property type="match status" value="2"/>
</dbReference>
<dbReference type="InterPro" id="IPR005947">
    <property type="entry name" value="ThiP_ABC_transpt"/>
</dbReference>
<dbReference type="NCBIfam" id="TIGR01253">
    <property type="entry name" value="thiP"/>
    <property type="match status" value="1"/>
</dbReference>
<keyword evidence="10 11" id="KW-0472">Membrane</keyword>
<evidence type="ECO:0000256" key="11">
    <source>
        <dbReference type="RuleBase" id="RU363032"/>
    </source>
</evidence>
<dbReference type="PANTHER" id="PTHR30183:SF9">
    <property type="entry name" value="THIAMINE TRANSPORT SYSTEM PERMEASE PROTEIN THIP"/>
    <property type="match status" value="1"/>
</dbReference>
<name>A0A5J6MRI0_9PROT</name>
<feature type="domain" description="ABC transmembrane type-1" evidence="12">
    <location>
        <begin position="56"/>
        <end position="262"/>
    </location>
</feature>
<evidence type="ECO:0000256" key="9">
    <source>
        <dbReference type="ARBA" id="ARBA00022989"/>
    </source>
</evidence>
<feature type="transmembrane region" description="Helical" evidence="11">
    <location>
        <begin position="136"/>
        <end position="160"/>
    </location>
</feature>
<protein>
    <recommendedName>
        <fullName evidence="3">Thiamine transport system permease protein ThiP</fullName>
    </recommendedName>
</protein>
<evidence type="ECO:0000256" key="6">
    <source>
        <dbReference type="ARBA" id="ARBA00022519"/>
    </source>
</evidence>
<evidence type="ECO:0000256" key="5">
    <source>
        <dbReference type="ARBA" id="ARBA00022475"/>
    </source>
</evidence>